<protein>
    <recommendedName>
        <fullName evidence="12">Solute carrier family 35 member F1</fullName>
    </recommendedName>
</protein>
<feature type="region of interest" description="Disordered" evidence="8">
    <location>
        <begin position="609"/>
        <end position="629"/>
    </location>
</feature>
<dbReference type="Pfam" id="PF06027">
    <property type="entry name" value="SLC35F"/>
    <property type="match status" value="1"/>
</dbReference>
<dbReference type="PANTHER" id="PTHR14233">
    <property type="entry name" value="DUF914-RELATED"/>
    <property type="match status" value="1"/>
</dbReference>
<evidence type="ECO:0008006" key="12">
    <source>
        <dbReference type="Google" id="ProtNLM"/>
    </source>
</evidence>
<name>A0A226DX84_FOLCA</name>
<feature type="compositionally biased region" description="Basic and acidic residues" evidence="8">
    <location>
        <begin position="78"/>
        <end position="88"/>
    </location>
</feature>
<dbReference type="OrthoDB" id="429955at2759"/>
<keyword evidence="6 9" id="KW-0472">Membrane</keyword>
<dbReference type="PANTHER" id="PTHR14233:SF4">
    <property type="entry name" value="SOLUTE CARRIER FAMILY 35 MEMBER F2"/>
    <property type="match status" value="1"/>
</dbReference>
<proteinExistence type="inferred from homology"/>
<evidence type="ECO:0000256" key="3">
    <source>
        <dbReference type="ARBA" id="ARBA00022448"/>
    </source>
</evidence>
<dbReference type="GO" id="GO:0022857">
    <property type="term" value="F:transmembrane transporter activity"/>
    <property type="evidence" value="ECO:0007669"/>
    <property type="project" value="InterPro"/>
</dbReference>
<dbReference type="Proteomes" id="UP000198287">
    <property type="component" value="Unassembled WGS sequence"/>
</dbReference>
<evidence type="ECO:0000313" key="10">
    <source>
        <dbReference type="EMBL" id="OXA50082.1"/>
    </source>
</evidence>
<feature type="transmembrane region" description="Helical" evidence="9">
    <location>
        <begin position="406"/>
        <end position="426"/>
    </location>
</feature>
<feature type="transmembrane region" description="Helical" evidence="9">
    <location>
        <begin position="276"/>
        <end position="296"/>
    </location>
</feature>
<keyword evidence="11" id="KW-1185">Reference proteome</keyword>
<feature type="transmembrane region" description="Helical" evidence="9">
    <location>
        <begin position="308"/>
        <end position="327"/>
    </location>
</feature>
<comment type="caution">
    <text evidence="10">The sequence shown here is derived from an EMBL/GenBank/DDBJ whole genome shotgun (WGS) entry which is preliminary data.</text>
</comment>
<dbReference type="InterPro" id="IPR052221">
    <property type="entry name" value="SLC35F_Transporter"/>
</dbReference>
<dbReference type="InterPro" id="IPR037185">
    <property type="entry name" value="EmrE-like"/>
</dbReference>
<keyword evidence="3" id="KW-0813">Transport</keyword>
<dbReference type="AlphaFoldDB" id="A0A226DX84"/>
<evidence type="ECO:0000256" key="4">
    <source>
        <dbReference type="ARBA" id="ARBA00022692"/>
    </source>
</evidence>
<evidence type="ECO:0000256" key="8">
    <source>
        <dbReference type="SAM" id="MobiDB-lite"/>
    </source>
</evidence>
<evidence type="ECO:0000256" key="6">
    <source>
        <dbReference type="ARBA" id="ARBA00023136"/>
    </source>
</evidence>
<feature type="transmembrane region" description="Helical" evidence="9">
    <location>
        <begin position="248"/>
        <end position="269"/>
    </location>
</feature>
<comment type="function">
    <text evidence="7">Putative solute transporter.</text>
</comment>
<evidence type="ECO:0000256" key="1">
    <source>
        <dbReference type="ARBA" id="ARBA00004141"/>
    </source>
</evidence>
<reference evidence="10 11" key="1">
    <citation type="submission" date="2015-12" db="EMBL/GenBank/DDBJ databases">
        <title>The genome of Folsomia candida.</title>
        <authorList>
            <person name="Faddeeva A."/>
            <person name="Derks M.F."/>
            <person name="Anvar Y."/>
            <person name="Smit S."/>
            <person name="Van Straalen N."/>
            <person name="Roelofs D."/>
        </authorList>
    </citation>
    <scope>NUCLEOTIDE SEQUENCE [LARGE SCALE GENOMIC DNA]</scope>
    <source>
        <strain evidence="10 11">VU population</strain>
        <tissue evidence="10">Whole body</tissue>
    </source>
</reference>
<organism evidence="10 11">
    <name type="scientific">Folsomia candida</name>
    <name type="common">Springtail</name>
    <dbReference type="NCBI Taxonomy" id="158441"/>
    <lineage>
        <taxon>Eukaryota</taxon>
        <taxon>Metazoa</taxon>
        <taxon>Ecdysozoa</taxon>
        <taxon>Arthropoda</taxon>
        <taxon>Hexapoda</taxon>
        <taxon>Collembola</taxon>
        <taxon>Entomobryomorpha</taxon>
        <taxon>Isotomoidea</taxon>
        <taxon>Isotomidae</taxon>
        <taxon>Proisotominae</taxon>
        <taxon>Folsomia</taxon>
    </lineage>
</organism>
<feature type="transmembrane region" description="Helical" evidence="9">
    <location>
        <begin position="379"/>
        <end position="399"/>
    </location>
</feature>
<evidence type="ECO:0000256" key="9">
    <source>
        <dbReference type="SAM" id="Phobius"/>
    </source>
</evidence>
<sequence>MGTALSSRGKIALEEDKCLQSLRQTGIDLAHILDLGGQAEGECGDAVELLNTLDGKRSEFNVEVNPLNYGESVISKSEGNRNSDEKRKDKPHRVIRCMELKSRESAKKSFCSKKTAASREDLFSQDAQFQVVSSNSFPHETTGLTLNPGRDDDDHSDDDLVGTLRRRLKRTTWLSIFLGQVLSGILSQNFAFYITLATIFTTILACRPAERNLFPVLKMRGWKYALVALADAEANFLVVKAYRYTTLTSVQLLDCFTIPTVLSLSWLVLRIRYKVAHILGVSICLLGVCCLVWADIEEGRPLSHGKDRFFGDMLCLSGAFLYGVSNVAQEFVVHSFDLVEFLGMVGLFGSFVSGAQTVLLEYTEVTTAEWGGITGIPVLLLMGFALAQLAFYVLAAFVIKLAGATSYNISILTADFYSLIVGIYLFQYKFHALYFLSFVLVMSGVIVFSIKPTVLDSHVYRSLTREHTTTVDLELMAATPPASCPSGYPLGVGPNGGGSLLDASPTSSCCDNMSNNHCHPQQHHNNIGSGGGADPSYLSSQGCDVVMQTGSLGRRNERYNNTRQVHKALVPFFSENANDPQIHKKFKACSYFLLLWANKLNQTRRCMKQTGHTRSPKNPMKFVDKKQKQKKLRMRKTQEEGWGTRQFQLCLTIRRPGSN</sequence>
<comment type="similarity">
    <text evidence="2">Belongs to the SLC35F solute transporter family.</text>
</comment>
<dbReference type="InterPro" id="IPR009262">
    <property type="entry name" value="SLC35_F1/F2/F6"/>
</dbReference>
<evidence type="ECO:0000256" key="5">
    <source>
        <dbReference type="ARBA" id="ARBA00022989"/>
    </source>
</evidence>
<keyword evidence="5 9" id="KW-1133">Transmembrane helix</keyword>
<comment type="subcellular location">
    <subcellularLocation>
        <location evidence="1">Membrane</location>
        <topology evidence="1">Multi-pass membrane protein</topology>
    </subcellularLocation>
</comment>
<evidence type="ECO:0000313" key="11">
    <source>
        <dbReference type="Proteomes" id="UP000198287"/>
    </source>
</evidence>
<feature type="transmembrane region" description="Helical" evidence="9">
    <location>
        <begin position="339"/>
        <end position="359"/>
    </location>
</feature>
<evidence type="ECO:0000256" key="7">
    <source>
        <dbReference type="ARBA" id="ARBA00037727"/>
    </source>
</evidence>
<feature type="region of interest" description="Disordered" evidence="8">
    <location>
        <begin position="73"/>
        <end position="92"/>
    </location>
</feature>
<evidence type="ECO:0000256" key="2">
    <source>
        <dbReference type="ARBA" id="ARBA00007863"/>
    </source>
</evidence>
<accession>A0A226DX84</accession>
<dbReference type="STRING" id="158441.A0A226DX84"/>
<dbReference type="SUPFAM" id="SSF103481">
    <property type="entry name" value="Multidrug resistance efflux transporter EmrE"/>
    <property type="match status" value="1"/>
</dbReference>
<feature type="transmembrane region" description="Helical" evidence="9">
    <location>
        <begin position="432"/>
        <end position="450"/>
    </location>
</feature>
<dbReference type="EMBL" id="LNIX01000009">
    <property type="protein sequence ID" value="OXA50082.1"/>
    <property type="molecule type" value="Genomic_DNA"/>
</dbReference>
<dbReference type="GO" id="GO:0016020">
    <property type="term" value="C:membrane"/>
    <property type="evidence" value="ECO:0007669"/>
    <property type="project" value="UniProtKB-SubCell"/>
</dbReference>
<keyword evidence="4 9" id="KW-0812">Transmembrane</keyword>
<gene>
    <name evidence="10" type="ORF">Fcan01_14914</name>
</gene>